<evidence type="ECO:0000256" key="1">
    <source>
        <dbReference type="SAM" id="MobiDB-lite"/>
    </source>
</evidence>
<reference evidence="2 3" key="1">
    <citation type="journal article" date="2021" name="BMC Biol.">
        <title>Horizontally acquired antibacterial genes associated with adaptive radiation of ladybird beetles.</title>
        <authorList>
            <person name="Li H.S."/>
            <person name="Tang X.F."/>
            <person name="Huang Y.H."/>
            <person name="Xu Z.Y."/>
            <person name="Chen M.L."/>
            <person name="Du X.Y."/>
            <person name="Qiu B.Y."/>
            <person name="Chen P.T."/>
            <person name="Zhang W."/>
            <person name="Slipinski A."/>
            <person name="Escalona H.E."/>
            <person name="Waterhouse R.M."/>
            <person name="Zwick A."/>
            <person name="Pang H."/>
        </authorList>
    </citation>
    <scope>NUCLEOTIDE SEQUENCE [LARGE SCALE GENOMIC DNA]</scope>
    <source>
        <strain evidence="2">SYSU2018</strain>
    </source>
</reference>
<evidence type="ECO:0000313" key="2">
    <source>
        <dbReference type="EMBL" id="KAL3268486.1"/>
    </source>
</evidence>
<feature type="compositionally biased region" description="Basic and acidic residues" evidence="1">
    <location>
        <begin position="9"/>
        <end position="26"/>
    </location>
</feature>
<proteinExistence type="predicted"/>
<dbReference type="Proteomes" id="UP001516400">
    <property type="component" value="Unassembled WGS sequence"/>
</dbReference>
<dbReference type="EMBL" id="JABFTP020000021">
    <property type="protein sequence ID" value="KAL3268486.1"/>
    <property type="molecule type" value="Genomic_DNA"/>
</dbReference>
<feature type="compositionally biased region" description="Acidic residues" evidence="1">
    <location>
        <begin position="27"/>
        <end position="36"/>
    </location>
</feature>
<comment type="caution">
    <text evidence="2">The sequence shown here is derived from an EMBL/GenBank/DDBJ whole genome shotgun (WGS) entry which is preliminary data.</text>
</comment>
<gene>
    <name evidence="2" type="ORF">HHI36_007597</name>
</gene>
<keyword evidence="3" id="KW-1185">Reference proteome</keyword>
<evidence type="ECO:0000313" key="3">
    <source>
        <dbReference type="Proteomes" id="UP001516400"/>
    </source>
</evidence>
<dbReference type="AlphaFoldDB" id="A0ABD2MPZ9"/>
<accession>A0ABD2MPZ9</accession>
<name>A0ABD2MPZ9_9CUCU</name>
<sequence length="134" mass="15242">MLTSDEGEEVPKDLVQKDDSWSKIDMDEGNEEEDGEDSVRMVLIDHPNDKDNNEANGDKLLQTKKILRKDRFKWSSAPISQSRKTPAKILTTFIPRLRGPTRDLGDTADPFSIWENILSDDMIQEIVAGINEKL</sequence>
<feature type="region of interest" description="Disordered" evidence="1">
    <location>
        <begin position="1"/>
        <end position="37"/>
    </location>
</feature>
<organism evidence="2 3">
    <name type="scientific">Cryptolaemus montrouzieri</name>
    <dbReference type="NCBI Taxonomy" id="559131"/>
    <lineage>
        <taxon>Eukaryota</taxon>
        <taxon>Metazoa</taxon>
        <taxon>Ecdysozoa</taxon>
        <taxon>Arthropoda</taxon>
        <taxon>Hexapoda</taxon>
        <taxon>Insecta</taxon>
        <taxon>Pterygota</taxon>
        <taxon>Neoptera</taxon>
        <taxon>Endopterygota</taxon>
        <taxon>Coleoptera</taxon>
        <taxon>Polyphaga</taxon>
        <taxon>Cucujiformia</taxon>
        <taxon>Coccinelloidea</taxon>
        <taxon>Coccinellidae</taxon>
        <taxon>Scymninae</taxon>
        <taxon>Scymnini</taxon>
        <taxon>Cryptolaemus</taxon>
    </lineage>
</organism>
<protein>
    <submittedName>
        <fullName evidence="2">Uncharacterized protein</fullName>
    </submittedName>
</protein>